<feature type="transmembrane region" description="Helical" evidence="1">
    <location>
        <begin position="20"/>
        <end position="42"/>
    </location>
</feature>
<keyword evidence="1" id="KW-1133">Transmembrane helix</keyword>
<dbReference type="InParanoid" id="A0A0H2RVA5"/>
<protein>
    <submittedName>
        <fullName evidence="2">Uncharacterized protein</fullName>
    </submittedName>
</protein>
<keyword evidence="1" id="KW-0472">Membrane</keyword>
<keyword evidence="3" id="KW-1185">Reference proteome</keyword>
<reference evidence="2 3" key="1">
    <citation type="submission" date="2015-04" db="EMBL/GenBank/DDBJ databases">
        <title>Complete genome sequence of Schizopora paradoxa KUC8140, a cosmopolitan wood degrader in East Asia.</title>
        <authorList>
            <consortium name="DOE Joint Genome Institute"/>
            <person name="Min B."/>
            <person name="Park H."/>
            <person name="Jang Y."/>
            <person name="Kim J.-J."/>
            <person name="Kim K.H."/>
            <person name="Pangilinan J."/>
            <person name="Lipzen A."/>
            <person name="Riley R."/>
            <person name="Grigoriev I.V."/>
            <person name="Spatafora J.W."/>
            <person name="Choi I.-G."/>
        </authorList>
    </citation>
    <scope>NUCLEOTIDE SEQUENCE [LARGE SCALE GENOMIC DNA]</scope>
    <source>
        <strain evidence="2 3">KUC8140</strain>
    </source>
</reference>
<keyword evidence="1" id="KW-0812">Transmembrane</keyword>
<dbReference type="EMBL" id="KQ085924">
    <property type="protein sequence ID" value="KLO15789.1"/>
    <property type="molecule type" value="Genomic_DNA"/>
</dbReference>
<gene>
    <name evidence="2" type="ORF">SCHPADRAFT_243423</name>
</gene>
<dbReference type="AlphaFoldDB" id="A0A0H2RVA5"/>
<evidence type="ECO:0000313" key="2">
    <source>
        <dbReference type="EMBL" id="KLO15789.1"/>
    </source>
</evidence>
<evidence type="ECO:0000256" key="1">
    <source>
        <dbReference type="SAM" id="Phobius"/>
    </source>
</evidence>
<name>A0A0H2RVA5_9AGAM</name>
<organism evidence="2 3">
    <name type="scientific">Schizopora paradoxa</name>
    <dbReference type="NCBI Taxonomy" id="27342"/>
    <lineage>
        <taxon>Eukaryota</taxon>
        <taxon>Fungi</taxon>
        <taxon>Dikarya</taxon>
        <taxon>Basidiomycota</taxon>
        <taxon>Agaricomycotina</taxon>
        <taxon>Agaricomycetes</taxon>
        <taxon>Hymenochaetales</taxon>
        <taxon>Schizoporaceae</taxon>
        <taxon>Schizopora</taxon>
    </lineage>
</organism>
<proteinExistence type="predicted"/>
<evidence type="ECO:0000313" key="3">
    <source>
        <dbReference type="Proteomes" id="UP000053477"/>
    </source>
</evidence>
<sequence>MPVGPRNTTNSQLYESSMPAWRIAVPTVGSIGAISLLGLCLWKWHRRLRRSFARLITPCYDLSMDRVEPLPQPEVDGDADRYARILSIQHLQVLDTVLDPPPSYADHISEFASVESQRSSIL</sequence>
<accession>A0A0H2RVA5</accession>
<dbReference type="Proteomes" id="UP000053477">
    <property type="component" value="Unassembled WGS sequence"/>
</dbReference>